<comment type="subcellular location">
    <subcellularLocation>
        <location evidence="8">Cytoplasm</location>
    </subcellularLocation>
</comment>
<protein>
    <recommendedName>
        <fullName evidence="8">GTPase Obg</fullName>
        <ecNumber evidence="8">3.6.5.-</ecNumber>
    </recommendedName>
    <alternativeName>
        <fullName evidence="8">GTP-binding protein Obg</fullName>
    </alternativeName>
</protein>
<dbReference type="InterPro" id="IPR045086">
    <property type="entry name" value="OBG_GTPase"/>
</dbReference>
<comment type="subunit">
    <text evidence="8">Monomer.</text>
</comment>
<evidence type="ECO:0000256" key="4">
    <source>
        <dbReference type="ARBA" id="ARBA00022741"/>
    </source>
</evidence>
<keyword evidence="6 8" id="KW-0460">Magnesium</keyword>
<evidence type="ECO:0000256" key="3">
    <source>
        <dbReference type="ARBA" id="ARBA00022723"/>
    </source>
</evidence>
<dbReference type="Pfam" id="PF01926">
    <property type="entry name" value="MMR_HSR1"/>
    <property type="match status" value="1"/>
</dbReference>
<evidence type="ECO:0000259" key="10">
    <source>
        <dbReference type="PROSITE" id="PS51883"/>
    </source>
</evidence>
<keyword evidence="3 8" id="KW-0479">Metal-binding</keyword>
<dbReference type="PRINTS" id="PR00326">
    <property type="entry name" value="GTP1OBG"/>
</dbReference>
<evidence type="ECO:0000256" key="7">
    <source>
        <dbReference type="ARBA" id="ARBA00023134"/>
    </source>
</evidence>
<dbReference type="HAMAP" id="MF_01454">
    <property type="entry name" value="GTPase_Obg"/>
    <property type="match status" value="1"/>
</dbReference>
<dbReference type="CDD" id="cd01898">
    <property type="entry name" value="Obg"/>
    <property type="match status" value="1"/>
</dbReference>
<dbReference type="InterPro" id="IPR006169">
    <property type="entry name" value="GTP1_OBG_dom"/>
</dbReference>
<keyword evidence="2 8" id="KW-0963">Cytoplasm</keyword>
<evidence type="ECO:0000313" key="11">
    <source>
        <dbReference type="EMBL" id="SHG02314.1"/>
    </source>
</evidence>
<dbReference type="AlphaFoldDB" id="A0A1M5GF18"/>
<keyword evidence="7 8" id="KW-0342">GTP-binding</keyword>
<feature type="binding site" evidence="8">
    <location>
        <position position="196"/>
    </location>
    <ligand>
        <name>Mg(2+)</name>
        <dbReference type="ChEBI" id="CHEBI:18420"/>
    </ligand>
</feature>
<comment type="similarity">
    <text evidence="1 8">Belongs to the TRAFAC class OBG-HflX-like GTPase superfamily. OBG GTPase family.</text>
</comment>
<dbReference type="Gene3D" id="2.70.210.12">
    <property type="entry name" value="GTP1/OBG domain"/>
    <property type="match status" value="1"/>
</dbReference>
<dbReference type="EC" id="3.6.5.-" evidence="8"/>
<feature type="domain" description="OBG-type G" evidence="9">
    <location>
        <begin position="163"/>
        <end position="327"/>
    </location>
</feature>
<keyword evidence="12" id="KW-1185">Reference proteome</keyword>
<dbReference type="GO" id="GO:0003924">
    <property type="term" value="F:GTPase activity"/>
    <property type="evidence" value="ECO:0007669"/>
    <property type="project" value="UniProtKB-UniRule"/>
</dbReference>
<dbReference type="InterPro" id="IPR036726">
    <property type="entry name" value="GTP1_OBG_dom_sf"/>
</dbReference>
<dbReference type="NCBIfam" id="TIGR02729">
    <property type="entry name" value="Obg_CgtA"/>
    <property type="match status" value="1"/>
</dbReference>
<dbReference type="FunFam" id="2.70.210.12:FF:000001">
    <property type="entry name" value="GTPase Obg"/>
    <property type="match status" value="1"/>
</dbReference>
<evidence type="ECO:0000259" key="9">
    <source>
        <dbReference type="PROSITE" id="PS51710"/>
    </source>
</evidence>
<reference evidence="11 12" key="1">
    <citation type="submission" date="2016-11" db="EMBL/GenBank/DDBJ databases">
        <authorList>
            <person name="Jaros S."/>
            <person name="Januszkiewicz K."/>
            <person name="Wedrychowicz H."/>
        </authorList>
    </citation>
    <scope>NUCLEOTIDE SEQUENCE [LARGE SCALE GENOMIC DNA]</scope>
    <source>
        <strain evidence="11 12">DSM 21986</strain>
    </source>
</reference>
<evidence type="ECO:0000256" key="6">
    <source>
        <dbReference type="ARBA" id="ARBA00022842"/>
    </source>
</evidence>
<accession>A0A1M5GF18</accession>
<keyword evidence="5 8" id="KW-0378">Hydrolase</keyword>
<dbReference type="PROSITE" id="PS51883">
    <property type="entry name" value="OBG"/>
    <property type="match status" value="1"/>
</dbReference>
<feature type="binding site" evidence="8">
    <location>
        <begin position="308"/>
        <end position="310"/>
    </location>
    <ligand>
        <name>GTP</name>
        <dbReference type="ChEBI" id="CHEBI:37565"/>
    </ligand>
</feature>
<dbReference type="Gene3D" id="3.40.50.300">
    <property type="entry name" value="P-loop containing nucleotide triphosphate hydrolases"/>
    <property type="match status" value="1"/>
</dbReference>
<feature type="binding site" evidence="8">
    <location>
        <begin position="282"/>
        <end position="285"/>
    </location>
    <ligand>
        <name>GTP</name>
        <dbReference type="ChEBI" id="CHEBI:37565"/>
    </ligand>
</feature>
<name>A0A1M5GF18_9BACT</name>
<dbReference type="Proteomes" id="UP000184041">
    <property type="component" value="Unassembled WGS sequence"/>
</dbReference>
<dbReference type="STRING" id="1194090.SAMN05443144_11731"/>
<evidence type="ECO:0000256" key="1">
    <source>
        <dbReference type="ARBA" id="ARBA00007699"/>
    </source>
</evidence>
<dbReference type="NCBIfam" id="NF008956">
    <property type="entry name" value="PRK12299.1"/>
    <property type="match status" value="1"/>
</dbReference>
<dbReference type="OrthoDB" id="9807318at2"/>
<dbReference type="InterPro" id="IPR027417">
    <property type="entry name" value="P-loop_NTPase"/>
</dbReference>
<keyword evidence="4 8" id="KW-0547">Nucleotide-binding</keyword>
<sequence length="341" mass="37647">MGRVQFADYAKVYVAGGNGGAGAVHFRREKYVPRGGPDGGDGGAGGDVILRGNQQLNTLLDLRYRKYVNAGEGQRGESSKRKGKDGEDEVLETPLGCVIYDAETKERLGEITEHEQEIVVAEGGKGGLGNWHFRSSTNQTPHHAQDGEEGESRAIEIELKLIADVGLVGFPNAGKSTLLSAMSGAEPKIDSYPFTTLQPNLGVVSMPDYRTFVMADIPGIIEEAHEGRGLGIQFLRHIERNNVLLFMISSQQDIAYEYEALLDELRAYRSDLLDKPRILAVTKMDLQENYELDPEKKVDLDIPTVEISAATNYHIDELKEIIWEQIQTVESSREDPEKNTG</sequence>
<dbReference type="GO" id="GO:0005525">
    <property type="term" value="F:GTP binding"/>
    <property type="evidence" value="ECO:0007669"/>
    <property type="project" value="UniProtKB-UniRule"/>
</dbReference>
<dbReference type="EMBL" id="FQUS01000017">
    <property type="protein sequence ID" value="SHG02314.1"/>
    <property type="molecule type" value="Genomic_DNA"/>
</dbReference>
<evidence type="ECO:0000256" key="5">
    <source>
        <dbReference type="ARBA" id="ARBA00022801"/>
    </source>
</evidence>
<feature type="binding site" evidence="8">
    <location>
        <position position="176"/>
    </location>
    <ligand>
        <name>Mg(2+)</name>
        <dbReference type="ChEBI" id="CHEBI:18420"/>
    </ligand>
</feature>
<dbReference type="GO" id="GO:0042254">
    <property type="term" value="P:ribosome biogenesis"/>
    <property type="evidence" value="ECO:0007669"/>
    <property type="project" value="UniProtKB-UniRule"/>
</dbReference>
<feature type="binding site" evidence="8">
    <location>
        <begin position="194"/>
        <end position="198"/>
    </location>
    <ligand>
        <name>GTP</name>
        <dbReference type="ChEBI" id="CHEBI:37565"/>
    </ligand>
</feature>
<dbReference type="SUPFAM" id="SSF52540">
    <property type="entry name" value="P-loop containing nucleoside triphosphate hydrolases"/>
    <property type="match status" value="1"/>
</dbReference>
<evidence type="ECO:0000313" key="12">
    <source>
        <dbReference type="Proteomes" id="UP000184041"/>
    </source>
</evidence>
<evidence type="ECO:0000256" key="8">
    <source>
        <dbReference type="HAMAP-Rule" id="MF_01454"/>
    </source>
</evidence>
<dbReference type="InterPro" id="IPR031167">
    <property type="entry name" value="G_OBG"/>
</dbReference>
<dbReference type="GO" id="GO:0043022">
    <property type="term" value="F:ribosome binding"/>
    <property type="evidence" value="ECO:0007669"/>
    <property type="project" value="UniProtKB-ARBA"/>
</dbReference>
<evidence type="ECO:0000256" key="2">
    <source>
        <dbReference type="ARBA" id="ARBA00022490"/>
    </source>
</evidence>
<dbReference type="RefSeq" id="WP_073066182.1">
    <property type="nucleotide sequence ID" value="NZ_FQUS01000017.1"/>
</dbReference>
<comment type="function">
    <text evidence="8">An essential GTPase which binds GTP, GDP and possibly (p)ppGpp with moderate affinity, with high nucleotide exchange rates and a fairly low GTP hydrolysis rate. Plays a role in control of the cell cycle, stress response, ribosome biogenesis and in those bacteria that undergo differentiation, in morphogenesis control.</text>
</comment>
<feature type="binding site" evidence="8">
    <location>
        <begin position="216"/>
        <end position="219"/>
    </location>
    <ligand>
        <name>GTP</name>
        <dbReference type="ChEBI" id="CHEBI:37565"/>
    </ligand>
</feature>
<dbReference type="NCBIfam" id="NF008955">
    <property type="entry name" value="PRK12297.1"/>
    <property type="match status" value="1"/>
</dbReference>
<dbReference type="GO" id="GO:0005737">
    <property type="term" value="C:cytoplasm"/>
    <property type="evidence" value="ECO:0007669"/>
    <property type="project" value="UniProtKB-SubCell"/>
</dbReference>
<dbReference type="PROSITE" id="PS51710">
    <property type="entry name" value="G_OBG"/>
    <property type="match status" value="1"/>
</dbReference>
<feature type="binding site" evidence="8">
    <location>
        <begin position="169"/>
        <end position="176"/>
    </location>
    <ligand>
        <name>GTP</name>
        <dbReference type="ChEBI" id="CHEBI:37565"/>
    </ligand>
</feature>
<proteinExistence type="inferred from homology"/>
<dbReference type="InterPro" id="IPR006073">
    <property type="entry name" value="GTP-bd"/>
</dbReference>
<gene>
    <name evidence="8" type="primary">obg</name>
    <name evidence="11" type="ORF">SAMN05443144_11731</name>
</gene>
<dbReference type="PIRSF" id="PIRSF002401">
    <property type="entry name" value="GTP_bd_Obg/CgtA"/>
    <property type="match status" value="1"/>
</dbReference>
<comment type="cofactor">
    <cofactor evidence="8">
        <name>Mg(2+)</name>
        <dbReference type="ChEBI" id="CHEBI:18420"/>
    </cofactor>
</comment>
<dbReference type="SUPFAM" id="SSF82051">
    <property type="entry name" value="Obg GTP-binding protein N-terminal domain"/>
    <property type="match status" value="1"/>
</dbReference>
<dbReference type="PANTHER" id="PTHR11702:SF31">
    <property type="entry name" value="MITOCHONDRIAL RIBOSOME-ASSOCIATED GTPASE 2"/>
    <property type="match status" value="1"/>
</dbReference>
<dbReference type="InterPro" id="IPR014100">
    <property type="entry name" value="GTP-bd_Obg/CgtA"/>
</dbReference>
<dbReference type="PANTHER" id="PTHR11702">
    <property type="entry name" value="DEVELOPMENTALLY REGULATED GTP-BINDING PROTEIN-RELATED"/>
    <property type="match status" value="1"/>
</dbReference>
<organism evidence="11 12">
    <name type="scientific">Fodinibius roseus</name>
    <dbReference type="NCBI Taxonomy" id="1194090"/>
    <lineage>
        <taxon>Bacteria</taxon>
        <taxon>Pseudomonadati</taxon>
        <taxon>Balneolota</taxon>
        <taxon>Balneolia</taxon>
        <taxon>Balneolales</taxon>
        <taxon>Balneolaceae</taxon>
        <taxon>Fodinibius</taxon>
    </lineage>
</organism>
<dbReference type="Pfam" id="PF01018">
    <property type="entry name" value="GTP1_OBG"/>
    <property type="match status" value="1"/>
</dbReference>
<dbReference type="GO" id="GO:0000287">
    <property type="term" value="F:magnesium ion binding"/>
    <property type="evidence" value="ECO:0007669"/>
    <property type="project" value="InterPro"/>
</dbReference>
<feature type="domain" description="Obg" evidence="10">
    <location>
        <begin position="4"/>
        <end position="162"/>
    </location>
</feature>